<dbReference type="PANTHER" id="PTHR11771">
    <property type="entry name" value="LIPOXYGENASE"/>
    <property type="match status" value="1"/>
</dbReference>
<feature type="region of interest" description="Disordered" evidence="5">
    <location>
        <begin position="1"/>
        <end position="22"/>
    </location>
</feature>
<evidence type="ECO:0000256" key="3">
    <source>
        <dbReference type="ARBA" id="ARBA00022964"/>
    </source>
</evidence>
<dbReference type="InterPro" id="IPR013819">
    <property type="entry name" value="LipOase_C"/>
</dbReference>
<evidence type="ECO:0000256" key="5">
    <source>
        <dbReference type="SAM" id="MobiDB-lite"/>
    </source>
</evidence>
<keyword evidence="3" id="KW-0223">Dioxygenase</keyword>
<evidence type="ECO:0000259" key="6">
    <source>
        <dbReference type="PROSITE" id="PS51393"/>
    </source>
</evidence>
<evidence type="ECO:0000256" key="1">
    <source>
        <dbReference type="ARBA" id="ARBA00021175"/>
    </source>
</evidence>
<dbReference type="GO" id="GO:0046872">
    <property type="term" value="F:metal ion binding"/>
    <property type="evidence" value="ECO:0007669"/>
    <property type="project" value="UniProtKB-KW"/>
</dbReference>
<dbReference type="GO" id="GO:0043651">
    <property type="term" value="P:linoleic acid metabolic process"/>
    <property type="evidence" value="ECO:0007669"/>
    <property type="project" value="UniProtKB-ARBA"/>
</dbReference>
<dbReference type="GO" id="GO:0016702">
    <property type="term" value="F:oxidoreductase activity, acting on single donors with incorporation of molecular oxygen, incorporation of two atoms of oxygen"/>
    <property type="evidence" value="ECO:0007669"/>
    <property type="project" value="InterPro"/>
</dbReference>
<evidence type="ECO:0000256" key="2">
    <source>
        <dbReference type="ARBA" id="ARBA00022723"/>
    </source>
</evidence>
<dbReference type="Proteomes" id="UP000308197">
    <property type="component" value="Unassembled WGS sequence"/>
</dbReference>
<dbReference type="InterPro" id="IPR000907">
    <property type="entry name" value="LipOase"/>
</dbReference>
<dbReference type="Pfam" id="PF00305">
    <property type="entry name" value="Lipoxygenase"/>
    <property type="match status" value="1"/>
</dbReference>
<dbReference type="Gene3D" id="3.10.450.60">
    <property type="match status" value="1"/>
</dbReference>
<evidence type="ECO:0000313" key="8">
    <source>
        <dbReference type="Proteomes" id="UP000308197"/>
    </source>
</evidence>
<dbReference type="EMBL" id="ML211463">
    <property type="protein sequence ID" value="TFK82644.1"/>
    <property type="molecule type" value="Genomic_DNA"/>
</dbReference>
<organism evidence="7 8">
    <name type="scientific">Polyporus arcularius HHB13444</name>
    <dbReference type="NCBI Taxonomy" id="1314778"/>
    <lineage>
        <taxon>Eukaryota</taxon>
        <taxon>Fungi</taxon>
        <taxon>Dikarya</taxon>
        <taxon>Basidiomycota</taxon>
        <taxon>Agaricomycotina</taxon>
        <taxon>Agaricomycetes</taxon>
        <taxon>Polyporales</taxon>
        <taxon>Polyporaceae</taxon>
        <taxon>Polyporus</taxon>
    </lineage>
</organism>
<keyword evidence="2" id="KW-0479">Metal-binding</keyword>
<sequence>MPHAFVYTGRTNASHKDQEKRGQATLEHNQTAYQWKHNDGYPPHIDVIPAEVNKTALQIFDIEALFETQGMLSPNLSQEYIALAPDSKGPWTFAKLKEHNLKNRLPKGINPNMLFEFTIGDREDWFSDNAFAQQQFTGTNPTTITVASSSWIEQFKSAAETLGETRYVDLLNAVDACSLYIQDYSYFRTAMGLAPDAEIVSDQCKYGCAPVGLFRLEDGGRLHPLAIIIDYKGSTDESVVIFNPRLDSDASSSDEESGWPWRYAKTCIQSADWLRHEVSIHLVHTHLVEEAVIVSAHRTLHPQHIVFELLRPHWETTLPLNDSARTTLVPQVIVPLAGAQPAQLTMFLNHAYATFDWEALMIPNDLERRGFPVERLRAGDAKYKNYAYARNMVLMWDTLRAFVGSILTKYYPGGDASVAADEYIAAWCAEMRSEEGGQMGTFPEIKTLASLIDVVTMCIHIASPQHTAVNYLQHYYMVFIPNKPPALFQPLPRTASELAAYTEQDLIRALPFHSQRDWLIAAQLPYLLSFEVAQESSLLEFAYKAAENDDGVIAAAGKRLKKSLLELAEVFKAHSREMSDHELTEYMVMDPRITAASILI</sequence>
<dbReference type="AlphaFoldDB" id="A0A5C3NZ62"/>
<proteinExistence type="predicted"/>
<evidence type="ECO:0000256" key="4">
    <source>
        <dbReference type="ARBA" id="ARBA00023002"/>
    </source>
</evidence>
<dbReference type="InterPro" id="IPR036226">
    <property type="entry name" value="LipOase_C_sf"/>
</dbReference>
<protein>
    <recommendedName>
        <fullName evidence="1">Manganese lipoxygenase</fullName>
    </recommendedName>
</protein>
<dbReference type="STRING" id="1314778.A0A5C3NZ62"/>
<keyword evidence="4" id="KW-0560">Oxidoreductase</keyword>
<dbReference type="Gene3D" id="1.20.245.10">
    <property type="entry name" value="Lipoxygenase-1, Domain 5"/>
    <property type="match status" value="1"/>
</dbReference>
<dbReference type="InParanoid" id="A0A5C3NZ62"/>
<feature type="domain" description="Lipoxygenase" evidence="6">
    <location>
        <begin position="8"/>
        <end position="600"/>
    </location>
</feature>
<dbReference type="PROSITE" id="PS51393">
    <property type="entry name" value="LIPOXYGENASE_3"/>
    <property type="match status" value="1"/>
</dbReference>
<name>A0A5C3NZ62_9APHY</name>
<dbReference type="SUPFAM" id="SSF48484">
    <property type="entry name" value="Lipoxigenase"/>
    <property type="match status" value="1"/>
</dbReference>
<accession>A0A5C3NZ62</accession>
<keyword evidence="8" id="KW-1185">Reference proteome</keyword>
<evidence type="ECO:0000313" key="7">
    <source>
        <dbReference type="EMBL" id="TFK82644.1"/>
    </source>
</evidence>
<gene>
    <name evidence="7" type="ORF">K466DRAFT_556248</name>
</gene>
<dbReference type="GO" id="GO:0034440">
    <property type="term" value="P:lipid oxidation"/>
    <property type="evidence" value="ECO:0007669"/>
    <property type="project" value="InterPro"/>
</dbReference>
<reference evidence="7 8" key="1">
    <citation type="journal article" date="2019" name="Nat. Ecol. Evol.">
        <title>Megaphylogeny resolves global patterns of mushroom evolution.</title>
        <authorList>
            <person name="Varga T."/>
            <person name="Krizsan K."/>
            <person name="Foldi C."/>
            <person name="Dima B."/>
            <person name="Sanchez-Garcia M."/>
            <person name="Sanchez-Ramirez S."/>
            <person name="Szollosi G.J."/>
            <person name="Szarkandi J.G."/>
            <person name="Papp V."/>
            <person name="Albert L."/>
            <person name="Andreopoulos W."/>
            <person name="Angelini C."/>
            <person name="Antonin V."/>
            <person name="Barry K.W."/>
            <person name="Bougher N.L."/>
            <person name="Buchanan P."/>
            <person name="Buyck B."/>
            <person name="Bense V."/>
            <person name="Catcheside P."/>
            <person name="Chovatia M."/>
            <person name="Cooper J."/>
            <person name="Damon W."/>
            <person name="Desjardin D."/>
            <person name="Finy P."/>
            <person name="Geml J."/>
            <person name="Haridas S."/>
            <person name="Hughes K."/>
            <person name="Justo A."/>
            <person name="Karasinski D."/>
            <person name="Kautmanova I."/>
            <person name="Kiss B."/>
            <person name="Kocsube S."/>
            <person name="Kotiranta H."/>
            <person name="LaButti K.M."/>
            <person name="Lechner B.E."/>
            <person name="Liimatainen K."/>
            <person name="Lipzen A."/>
            <person name="Lukacs Z."/>
            <person name="Mihaltcheva S."/>
            <person name="Morgado L.N."/>
            <person name="Niskanen T."/>
            <person name="Noordeloos M.E."/>
            <person name="Ohm R.A."/>
            <person name="Ortiz-Santana B."/>
            <person name="Ovrebo C."/>
            <person name="Racz N."/>
            <person name="Riley R."/>
            <person name="Savchenko A."/>
            <person name="Shiryaev A."/>
            <person name="Soop K."/>
            <person name="Spirin V."/>
            <person name="Szebenyi C."/>
            <person name="Tomsovsky M."/>
            <person name="Tulloss R.E."/>
            <person name="Uehling J."/>
            <person name="Grigoriev I.V."/>
            <person name="Vagvolgyi C."/>
            <person name="Papp T."/>
            <person name="Martin F.M."/>
            <person name="Miettinen O."/>
            <person name="Hibbett D.S."/>
            <person name="Nagy L.G."/>
        </authorList>
    </citation>
    <scope>NUCLEOTIDE SEQUENCE [LARGE SCALE GENOMIC DNA]</scope>
    <source>
        <strain evidence="7 8">HHB13444</strain>
    </source>
</reference>